<feature type="region of interest" description="Disordered" evidence="1">
    <location>
        <begin position="426"/>
        <end position="636"/>
    </location>
</feature>
<sequence>MSRRLDRPSAMDAERITLPSFSNLTQHEGVEWHKNTSSSSTGQSTPSSSLLESAHYEQCKRTFRGMSRTQYDAPQTYPPPRSQRYNRHDYIFCPGEEPPATAPLQGVRIENQVDTGVRHEYDRDHRATDHYALYNEETRVDWHCHEPTTSARWSPGRTSPDSSRRLPIRPQAPATQTTRVSATSTSSGPSPIQHKRRNGDWLHRRPTTSPPPFPTHSSQNTSASGHLPVRHQVLPTETTDFSFPPPSSWASSSSYGVQRSSTASPPRHFEVDESHYSYHHPRSHALYHQTQTFREALPQPPIGSRNTCAHPNESSLRPSPSDRNNGREDRNETGAYDGFGGARTPADNRLVDTPGTEIGRRSQDDTAQPSAVASVVDTGAKTKRPAANPSRATSSRTTTTTRPGTAEPTTGAVVVDIGATKKKAIVEGVEDPEGKSKQQNLRRSTKGMKRGSLLMEWKGPEPPVPLPPIKSWGRARQSTKAKTGTSKAWRVDVNAAPRVETEPEAGSYDGSTPKIWDTPRGPSDYAESVKSSTKMRKGDHDGQPTSIGSTEEESRAGGSQSQGTQRPRPKPRKKQKTSSPATEIAHETSGSSGTAVRYCSRSASNQVLQQGRIVERDPTQRLSDTSARVCRTLSPI</sequence>
<proteinExistence type="predicted"/>
<feature type="compositionally biased region" description="Polar residues" evidence="1">
    <location>
        <begin position="255"/>
        <end position="264"/>
    </location>
</feature>
<protein>
    <submittedName>
        <fullName evidence="2">Uncharacterized protein</fullName>
    </submittedName>
</protein>
<gene>
    <name evidence="2" type="ORF">BDN71DRAFT_1095641</name>
</gene>
<feature type="compositionally biased region" description="Polar residues" evidence="1">
    <location>
        <begin position="304"/>
        <end position="323"/>
    </location>
</feature>
<feature type="region of interest" description="Disordered" evidence="1">
    <location>
        <begin position="297"/>
        <end position="411"/>
    </location>
</feature>
<reference evidence="2" key="1">
    <citation type="submission" date="2020-11" db="EMBL/GenBank/DDBJ databases">
        <authorList>
            <consortium name="DOE Joint Genome Institute"/>
            <person name="Ahrendt S."/>
            <person name="Riley R."/>
            <person name="Andreopoulos W."/>
            <person name="Labutti K."/>
            <person name="Pangilinan J."/>
            <person name="Ruiz-Duenas F.J."/>
            <person name="Barrasa J.M."/>
            <person name="Sanchez-Garcia M."/>
            <person name="Camarero S."/>
            <person name="Miyauchi S."/>
            <person name="Serrano A."/>
            <person name="Linde D."/>
            <person name="Babiker R."/>
            <person name="Drula E."/>
            <person name="Ayuso-Fernandez I."/>
            <person name="Pacheco R."/>
            <person name="Padilla G."/>
            <person name="Ferreira P."/>
            <person name="Barriuso J."/>
            <person name="Kellner H."/>
            <person name="Castanera R."/>
            <person name="Alfaro M."/>
            <person name="Ramirez L."/>
            <person name="Pisabarro A.G."/>
            <person name="Kuo A."/>
            <person name="Tritt A."/>
            <person name="Lipzen A."/>
            <person name="He G."/>
            <person name="Yan M."/>
            <person name="Ng V."/>
            <person name="Cullen D."/>
            <person name="Martin F."/>
            <person name="Rosso M.-N."/>
            <person name="Henrissat B."/>
            <person name="Hibbett D."/>
            <person name="Martinez A.T."/>
            <person name="Grigoriev I.V."/>
        </authorList>
    </citation>
    <scope>NUCLEOTIDE SEQUENCE</scope>
    <source>
        <strain evidence="2">ATCC 90797</strain>
    </source>
</reference>
<feature type="compositionally biased region" description="Basic residues" evidence="1">
    <location>
        <begin position="567"/>
        <end position="576"/>
    </location>
</feature>
<dbReference type="AlphaFoldDB" id="A0A9P5ZW68"/>
<evidence type="ECO:0000313" key="2">
    <source>
        <dbReference type="EMBL" id="KAF9493454.1"/>
    </source>
</evidence>
<dbReference type="OrthoDB" id="10430593at2759"/>
<dbReference type="Proteomes" id="UP000807025">
    <property type="component" value="Unassembled WGS sequence"/>
</dbReference>
<feature type="compositionally biased region" description="Low complexity" evidence="1">
    <location>
        <begin position="36"/>
        <end position="49"/>
    </location>
</feature>
<feature type="region of interest" description="Disordered" evidence="1">
    <location>
        <begin position="1"/>
        <end position="85"/>
    </location>
</feature>
<feature type="compositionally biased region" description="Polar residues" evidence="1">
    <location>
        <begin position="147"/>
        <end position="161"/>
    </location>
</feature>
<comment type="caution">
    <text evidence="2">The sequence shown here is derived from an EMBL/GenBank/DDBJ whole genome shotgun (WGS) entry which is preliminary data.</text>
</comment>
<feature type="region of interest" description="Disordered" evidence="1">
    <location>
        <begin position="147"/>
        <end position="269"/>
    </location>
</feature>
<feature type="compositionally biased region" description="Polar residues" evidence="1">
    <location>
        <begin position="173"/>
        <end position="190"/>
    </location>
</feature>
<evidence type="ECO:0000256" key="1">
    <source>
        <dbReference type="SAM" id="MobiDB-lite"/>
    </source>
</evidence>
<accession>A0A9P5ZW68</accession>
<keyword evidence="3" id="KW-1185">Reference proteome</keyword>
<feature type="compositionally biased region" description="Basic and acidic residues" evidence="1">
    <location>
        <begin position="1"/>
        <end position="15"/>
    </location>
</feature>
<evidence type="ECO:0000313" key="3">
    <source>
        <dbReference type="Proteomes" id="UP000807025"/>
    </source>
</evidence>
<name>A0A9P5ZW68_PLEER</name>
<organism evidence="2 3">
    <name type="scientific">Pleurotus eryngii</name>
    <name type="common">Boletus of the steppes</name>
    <dbReference type="NCBI Taxonomy" id="5323"/>
    <lineage>
        <taxon>Eukaryota</taxon>
        <taxon>Fungi</taxon>
        <taxon>Dikarya</taxon>
        <taxon>Basidiomycota</taxon>
        <taxon>Agaricomycotina</taxon>
        <taxon>Agaricomycetes</taxon>
        <taxon>Agaricomycetidae</taxon>
        <taxon>Agaricales</taxon>
        <taxon>Pleurotineae</taxon>
        <taxon>Pleurotaceae</taxon>
        <taxon>Pleurotus</taxon>
    </lineage>
</organism>
<feature type="compositionally biased region" description="Polar residues" evidence="1">
    <location>
        <begin position="476"/>
        <end position="486"/>
    </location>
</feature>
<dbReference type="EMBL" id="MU154585">
    <property type="protein sequence ID" value="KAF9493454.1"/>
    <property type="molecule type" value="Genomic_DNA"/>
</dbReference>
<feature type="compositionally biased region" description="Low complexity" evidence="1">
    <location>
        <begin position="385"/>
        <end position="410"/>
    </location>
</feature>